<dbReference type="STRING" id="1042163.BRLA_c009720"/>
<organism evidence="9 10">
    <name type="scientific">Brevibacillus laterosporus LMG 15441</name>
    <dbReference type="NCBI Taxonomy" id="1042163"/>
    <lineage>
        <taxon>Bacteria</taxon>
        <taxon>Bacillati</taxon>
        <taxon>Bacillota</taxon>
        <taxon>Bacilli</taxon>
        <taxon>Bacillales</taxon>
        <taxon>Paenibacillaceae</taxon>
        <taxon>Brevibacillus</taxon>
    </lineage>
</organism>
<feature type="transmembrane region" description="Helical" evidence="7">
    <location>
        <begin position="207"/>
        <end position="225"/>
    </location>
</feature>
<feature type="transmembrane region" description="Helical" evidence="7">
    <location>
        <begin position="12"/>
        <end position="32"/>
    </location>
</feature>
<dbReference type="HOGENOM" id="CLU_775327_0_0_9"/>
<keyword evidence="9" id="KW-0012">Acyltransferase</keyword>
<evidence type="ECO:0000256" key="1">
    <source>
        <dbReference type="ARBA" id="ARBA00004651"/>
    </source>
</evidence>
<dbReference type="KEGG" id="blr:BRLA_c009720"/>
<keyword evidence="9" id="KW-0808">Transferase</keyword>
<accession>A0A075QY79</accession>
<keyword evidence="6 7" id="KW-0472">Membrane</keyword>
<feature type="transmembrane region" description="Helical" evidence="7">
    <location>
        <begin position="178"/>
        <end position="195"/>
    </location>
</feature>
<feature type="transmembrane region" description="Helical" evidence="7">
    <location>
        <begin position="267"/>
        <end position="289"/>
    </location>
</feature>
<evidence type="ECO:0000313" key="9">
    <source>
        <dbReference type="EMBL" id="AIG25312.1"/>
    </source>
</evidence>
<feature type="transmembrane region" description="Helical" evidence="7">
    <location>
        <begin position="301"/>
        <end position="322"/>
    </location>
</feature>
<keyword evidence="5 7" id="KW-1133">Transmembrane helix</keyword>
<feature type="transmembrane region" description="Helical" evidence="7">
    <location>
        <begin position="120"/>
        <end position="138"/>
    </location>
</feature>
<proteinExistence type="inferred from homology"/>
<dbReference type="InterPro" id="IPR002656">
    <property type="entry name" value="Acyl_transf_3_dom"/>
</dbReference>
<keyword evidence="10" id="KW-1185">Reference proteome</keyword>
<dbReference type="EMBL" id="CP007806">
    <property type="protein sequence ID" value="AIG25312.1"/>
    <property type="molecule type" value="Genomic_DNA"/>
</dbReference>
<evidence type="ECO:0000313" key="10">
    <source>
        <dbReference type="Proteomes" id="UP000005850"/>
    </source>
</evidence>
<keyword evidence="3" id="KW-1003">Cell membrane</keyword>
<dbReference type="PANTHER" id="PTHR40074">
    <property type="entry name" value="O-ACETYLTRANSFERASE WECH"/>
    <property type="match status" value="1"/>
</dbReference>
<evidence type="ECO:0000256" key="2">
    <source>
        <dbReference type="ARBA" id="ARBA00007400"/>
    </source>
</evidence>
<feature type="transmembrane region" description="Helical" evidence="7">
    <location>
        <begin position="81"/>
        <end position="100"/>
    </location>
</feature>
<evidence type="ECO:0000256" key="7">
    <source>
        <dbReference type="SAM" id="Phobius"/>
    </source>
</evidence>
<dbReference type="Pfam" id="PF01757">
    <property type="entry name" value="Acyl_transf_3"/>
    <property type="match status" value="1"/>
</dbReference>
<dbReference type="AlphaFoldDB" id="A0A075QY79"/>
<comment type="similarity">
    <text evidence="2">Belongs to the acyltransferase 3 family.</text>
</comment>
<feature type="transmembrane region" description="Helical" evidence="7">
    <location>
        <begin position="237"/>
        <end position="255"/>
    </location>
</feature>
<evidence type="ECO:0000259" key="8">
    <source>
        <dbReference type="Pfam" id="PF01757"/>
    </source>
</evidence>
<dbReference type="GO" id="GO:0005886">
    <property type="term" value="C:plasma membrane"/>
    <property type="evidence" value="ECO:0007669"/>
    <property type="project" value="UniProtKB-SubCell"/>
</dbReference>
<feature type="transmembrane region" description="Helical" evidence="7">
    <location>
        <begin position="147"/>
        <end position="166"/>
    </location>
</feature>
<keyword evidence="4 7" id="KW-0812">Transmembrane</keyword>
<sequence length="343" mass="40257">MYMDSRIVKSLFILQLLSSFLVFAGHYTALVLNYTDPFWVIALNQISRYGTVFLAIITGFFTARSLERLKGSGWSFFSGKITYIFIPFLLFGVLYHYLLTEQLPSQGTDFLNIILGKTGGQLYFIFMLCQYYVFAYIFRNIINKKNILVLIWVFMIFQYVYINYLHQPWLGLSTRHAFPTWIFTFYLGHIIYWYREEIILFMKNNQPILVGFAGISLFSAILFVLSETTYVAVHMRFVLATLVTLLTGLLFLFDWAEYIPLTFRKGLTFFIYLTHSAVTIIVNKTLIGYLGDIAWIFESTWYTLVYLVIIYCITFGISMLLSKMMNLMETHKRRKIRQIEGSM</sequence>
<evidence type="ECO:0000256" key="6">
    <source>
        <dbReference type="ARBA" id="ARBA00023136"/>
    </source>
</evidence>
<dbReference type="GO" id="GO:0009246">
    <property type="term" value="P:enterobacterial common antigen biosynthetic process"/>
    <property type="evidence" value="ECO:0007669"/>
    <property type="project" value="TreeGrafter"/>
</dbReference>
<reference evidence="9 10" key="1">
    <citation type="journal article" date="2011" name="J. Bacteriol.">
        <title>Genome sequence of Brevibacillus laterosporus LMG 15441, a pathogen of invertebrates.</title>
        <authorList>
            <person name="Djukic M."/>
            <person name="Poehlein A."/>
            <person name="Thurmer A."/>
            <person name="Daniel R."/>
        </authorList>
    </citation>
    <scope>NUCLEOTIDE SEQUENCE [LARGE SCALE GENOMIC DNA]</scope>
    <source>
        <strain evidence="9 10">LMG 15441</strain>
    </source>
</reference>
<dbReference type="Proteomes" id="UP000005850">
    <property type="component" value="Chromosome"/>
</dbReference>
<dbReference type="PANTHER" id="PTHR40074:SF2">
    <property type="entry name" value="O-ACETYLTRANSFERASE WECH"/>
    <property type="match status" value="1"/>
</dbReference>
<comment type="subcellular location">
    <subcellularLocation>
        <location evidence="1">Cell membrane</location>
        <topology evidence="1">Multi-pass membrane protein</topology>
    </subcellularLocation>
</comment>
<evidence type="ECO:0000256" key="4">
    <source>
        <dbReference type="ARBA" id="ARBA00022692"/>
    </source>
</evidence>
<gene>
    <name evidence="9" type="ORF">BRLA_c009720</name>
</gene>
<evidence type="ECO:0000256" key="5">
    <source>
        <dbReference type="ARBA" id="ARBA00022989"/>
    </source>
</evidence>
<name>A0A075QY79_BRELA</name>
<dbReference type="GO" id="GO:0016413">
    <property type="term" value="F:O-acetyltransferase activity"/>
    <property type="evidence" value="ECO:0007669"/>
    <property type="project" value="TreeGrafter"/>
</dbReference>
<feature type="transmembrane region" description="Helical" evidence="7">
    <location>
        <begin position="38"/>
        <end position="61"/>
    </location>
</feature>
<evidence type="ECO:0000256" key="3">
    <source>
        <dbReference type="ARBA" id="ARBA00022475"/>
    </source>
</evidence>
<feature type="domain" description="Acyltransferase 3" evidence="8">
    <location>
        <begin position="13"/>
        <end position="322"/>
    </location>
</feature>
<protein>
    <submittedName>
        <fullName evidence="9">Acyltransferase family protein</fullName>
    </submittedName>
</protein>